<proteinExistence type="predicted"/>
<organism evidence="1">
    <name type="scientific">marine metagenome</name>
    <dbReference type="NCBI Taxonomy" id="408172"/>
    <lineage>
        <taxon>unclassified sequences</taxon>
        <taxon>metagenomes</taxon>
        <taxon>ecological metagenomes</taxon>
    </lineage>
</organism>
<name>A0A381ZD25_9ZZZZ</name>
<dbReference type="AlphaFoldDB" id="A0A381ZD25"/>
<gene>
    <name evidence="1" type="ORF">METZ01_LOCUS139994</name>
</gene>
<accession>A0A381ZD25</accession>
<sequence>MISKERADLRNQLQKEILEVTFTKVNGDKRIMNCTLIEGVAPSNINLNKDTPERKVNEEVLSVWDIDAKGWRSFRVKNVTRVRTHSWG</sequence>
<dbReference type="EMBL" id="UINC01020848">
    <property type="protein sequence ID" value="SVA87140.1"/>
    <property type="molecule type" value="Genomic_DNA"/>
</dbReference>
<dbReference type="InterPro" id="IPR024401">
    <property type="entry name" value="WYL_prot"/>
</dbReference>
<protein>
    <recommendedName>
        <fullName evidence="2">DUF2693 domain-containing protein</fullName>
    </recommendedName>
</protein>
<evidence type="ECO:0008006" key="2">
    <source>
        <dbReference type="Google" id="ProtNLM"/>
    </source>
</evidence>
<reference evidence="1" key="1">
    <citation type="submission" date="2018-05" db="EMBL/GenBank/DDBJ databases">
        <authorList>
            <person name="Lanie J.A."/>
            <person name="Ng W.-L."/>
            <person name="Kazmierczak K.M."/>
            <person name="Andrzejewski T.M."/>
            <person name="Davidsen T.M."/>
            <person name="Wayne K.J."/>
            <person name="Tettelin H."/>
            <person name="Glass J.I."/>
            <person name="Rusch D."/>
            <person name="Podicherti R."/>
            <person name="Tsui H.-C.T."/>
            <person name="Winkler M.E."/>
        </authorList>
    </citation>
    <scope>NUCLEOTIDE SEQUENCE</scope>
</reference>
<evidence type="ECO:0000313" key="1">
    <source>
        <dbReference type="EMBL" id="SVA87140.1"/>
    </source>
</evidence>
<dbReference type="Pfam" id="PF10902">
    <property type="entry name" value="WYL_2"/>
    <property type="match status" value="1"/>
</dbReference>